<proteinExistence type="predicted"/>
<name>A0A382WJP1_9ZZZZ</name>
<dbReference type="EMBL" id="UINC01160089">
    <property type="protein sequence ID" value="SVD58535.1"/>
    <property type="molecule type" value="Genomic_DNA"/>
</dbReference>
<feature type="region of interest" description="Disordered" evidence="1">
    <location>
        <begin position="1"/>
        <end position="38"/>
    </location>
</feature>
<accession>A0A382WJP1</accession>
<evidence type="ECO:0000256" key="1">
    <source>
        <dbReference type="SAM" id="MobiDB-lite"/>
    </source>
</evidence>
<sequence>MGKRKIEVQKAGKGGQGQSTRARTLDSDIHNPTAGSNNLPSWIPAALFVGLTLFLFRSFI</sequence>
<evidence type="ECO:0000313" key="2">
    <source>
        <dbReference type="EMBL" id="SVD58535.1"/>
    </source>
</evidence>
<organism evidence="2">
    <name type="scientific">marine metagenome</name>
    <dbReference type="NCBI Taxonomy" id="408172"/>
    <lineage>
        <taxon>unclassified sequences</taxon>
        <taxon>metagenomes</taxon>
        <taxon>ecological metagenomes</taxon>
    </lineage>
</organism>
<feature type="compositionally biased region" description="Basic and acidic residues" evidence="1">
    <location>
        <begin position="1"/>
        <end position="10"/>
    </location>
</feature>
<reference evidence="2" key="1">
    <citation type="submission" date="2018-05" db="EMBL/GenBank/DDBJ databases">
        <authorList>
            <person name="Lanie J.A."/>
            <person name="Ng W.-L."/>
            <person name="Kazmierczak K.M."/>
            <person name="Andrzejewski T.M."/>
            <person name="Davidsen T.M."/>
            <person name="Wayne K.J."/>
            <person name="Tettelin H."/>
            <person name="Glass J.I."/>
            <person name="Rusch D."/>
            <person name="Podicherti R."/>
            <person name="Tsui H.-C.T."/>
            <person name="Winkler M.E."/>
        </authorList>
    </citation>
    <scope>NUCLEOTIDE SEQUENCE</scope>
</reference>
<dbReference type="AlphaFoldDB" id="A0A382WJP1"/>
<protein>
    <submittedName>
        <fullName evidence="2">Uncharacterized protein</fullName>
    </submittedName>
</protein>
<gene>
    <name evidence="2" type="ORF">METZ01_LOCUS411389</name>
</gene>
<feature type="non-terminal residue" evidence="2">
    <location>
        <position position="60"/>
    </location>
</feature>